<feature type="transmembrane region" description="Helical" evidence="1">
    <location>
        <begin position="364"/>
        <end position="384"/>
    </location>
</feature>
<dbReference type="SUPFAM" id="SSF55073">
    <property type="entry name" value="Nucleotide cyclase"/>
    <property type="match status" value="1"/>
</dbReference>
<keyword evidence="1" id="KW-1133">Transmembrane helix</keyword>
<dbReference type="InterPro" id="IPR035965">
    <property type="entry name" value="PAS-like_dom_sf"/>
</dbReference>
<dbReference type="InterPro" id="IPR000160">
    <property type="entry name" value="GGDEF_dom"/>
</dbReference>
<dbReference type="PROSITE" id="PS50883">
    <property type="entry name" value="EAL"/>
    <property type="match status" value="1"/>
</dbReference>
<dbReference type="InterPro" id="IPR011623">
    <property type="entry name" value="7TMR_DISM_rcpt_extracell_dom1"/>
</dbReference>
<evidence type="ECO:0000259" key="3">
    <source>
        <dbReference type="PROSITE" id="PS50113"/>
    </source>
</evidence>
<dbReference type="InterPro" id="IPR000700">
    <property type="entry name" value="PAS-assoc_C"/>
</dbReference>
<dbReference type="Pfam" id="PF00563">
    <property type="entry name" value="EAL"/>
    <property type="match status" value="1"/>
</dbReference>
<evidence type="ECO:0000259" key="2">
    <source>
        <dbReference type="PROSITE" id="PS50112"/>
    </source>
</evidence>
<dbReference type="CDD" id="cd00130">
    <property type="entry name" value="PAS"/>
    <property type="match status" value="1"/>
</dbReference>
<proteinExistence type="predicted"/>
<dbReference type="Pfam" id="PF07695">
    <property type="entry name" value="7TMR-DISM_7TM"/>
    <property type="match status" value="1"/>
</dbReference>
<dbReference type="EMBL" id="JBHSAF010000014">
    <property type="protein sequence ID" value="MFC3914196.1"/>
    <property type="molecule type" value="Genomic_DNA"/>
</dbReference>
<keyword evidence="7" id="KW-1185">Reference proteome</keyword>
<feature type="domain" description="PAC" evidence="3">
    <location>
        <begin position="509"/>
        <end position="562"/>
    </location>
</feature>
<dbReference type="Pfam" id="PF00990">
    <property type="entry name" value="GGDEF"/>
    <property type="match status" value="1"/>
</dbReference>
<feature type="transmembrane region" description="Helical" evidence="1">
    <location>
        <begin position="216"/>
        <end position="235"/>
    </location>
</feature>
<feature type="domain" description="GGDEF" evidence="5">
    <location>
        <begin position="594"/>
        <end position="727"/>
    </location>
</feature>
<evidence type="ECO:0000313" key="7">
    <source>
        <dbReference type="Proteomes" id="UP001595692"/>
    </source>
</evidence>
<dbReference type="PANTHER" id="PTHR44757">
    <property type="entry name" value="DIGUANYLATE CYCLASE DGCP"/>
    <property type="match status" value="1"/>
</dbReference>
<feature type="transmembrane region" description="Helical" evidence="1">
    <location>
        <begin position="333"/>
        <end position="355"/>
    </location>
</feature>
<dbReference type="InterPro" id="IPR000014">
    <property type="entry name" value="PAS"/>
</dbReference>
<dbReference type="SMART" id="SM00091">
    <property type="entry name" value="PAS"/>
    <property type="match status" value="1"/>
</dbReference>
<evidence type="ECO:0000259" key="4">
    <source>
        <dbReference type="PROSITE" id="PS50883"/>
    </source>
</evidence>
<dbReference type="SMART" id="SM00267">
    <property type="entry name" value="GGDEF"/>
    <property type="match status" value="1"/>
</dbReference>
<dbReference type="Pfam" id="PF07696">
    <property type="entry name" value="7TMR-DISMED2"/>
    <property type="match status" value="1"/>
</dbReference>
<dbReference type="PROSITE" id="PS50887">
    <property type="entry name" value="GGDEF"/>
    <property type="match status" value="1"/>
</dbReference>
<feature type="transmembrane region" description="Helical" evidence="1">
    <location>
        <begin position="308"/>
        <end position="327"/>
    </location>
</feature>
<dbReference type="SUPFAM" id="SSF55785">
    <property type="entry name" value="PYP-like sensor domain (PAS domain)"/>
    <property type="match status" value="1"/>
</dbReference>
<keyword evidence="1" id="KW-0812">Transmembrane</keyword>
<dbReference type="Gene3D" id="3.30.450.20">
    <property type="entry name" value="PAS domain"/>
    <property type="match status" value="1"/>
</dbReference>
<feature type="transmembrane region" description="Helical" evidence="1">
    <location>
        <begin position="279"/>
        <end position="301"/>
    </location>
</feature>
<organism evidence="6 7">
    <name type="scientific">Pseudaeromonas sharmana</name>
    <dbReference type="NCBI Taxonomy" id="328412"/>
    <lineage>
        <taxon>Bacteria</taxon>
        <taxon>Pseudomonadati</taxon>
        <taxon>Pseudomonadota</taxon>
        <taxon>Gammaproteobacteria</taxon>
        <taxon>Aeromonadales</taxon>
        <taxon>Aeromonadaceae</taxon>
        <taxon>Pseudaeromonas</taxon>
    </lineage>
</organism>
<keyword evidence="1" id="KW-0472">Membrane</keyword>
<evidence type="ECO:0000259" key="5">
    <source>
        <dbReference type="PROSITE" id="PS50887"/>
    </source>
</evidence>
<dbReference type="InterPro" id="IPR052155">
    <property type="entry name" value="Biofilm_reg_signaling"/>
</dbReference>
<dbReference type="InterPro" id="IPR035919">
    <property type="entry name" value="EAL_sf"/>
</dbReference>
<evidence type="ECO:0000256" key="1">
    <source>
        <dbReference type="SAM" id="Phobius"/>
    </source>
</evidence>
<sequence>MNTKGEAHASLFYCECVARVIFNLFPNWFLGSAVKFLTTLAFILFFSSHCLAIQTIEVKDRHTNQNISHVLEYLPAAESLRWPWEVANRPGWQTSLGDFPAFGLDPGFYWFRVAIHNRSGEQQLVMLDVQHALLDQLDVFLLKHGRIQRVWNTGLDRGVGAKPYPAKTFVLPLSLDVADGYDIYFRAKSDAFMQMPVLLQDIRIHANHQALGKLQMGLMSGAFLLVGLYALLMYGFIRERRFLYYALFSLSLVVTTWILKGYATLYDIFPDWFDTQQLLVVVGNLLLAGLILSTLDMFRIWLPKKLRLICRLLMLAVGVVATSAWFIPLWWSIYATFAGYVATTLLAVLFCFYFLHRGSWLQRLYCYAWLGFMLGCLALFASRFNWLHEEWISEYLLSLFSSMAAFLLCFSLAYRTYIEKKGRMRAKRQASEGLKRYFELYHSANEGLFTSTLEGQLLAANPAFCRMFGYDDIQTMATTVGRTTHALYVNGKDRDDLLARLFTSAKEGIRSDVEMRHHDGSTFWARISLRISRRQGKNRSMLLEGILVDITESKQYQAKLEFLANHDEATGLHNRRYLIQSLEDLFKRRNSAPGTDYLCFIDIDHFKVINEGGGHLAGDEFLRQIATHISNLKKENFLLTRLSGDEFAVIMENSYIDEVIQYVERWRKAIQELKFVWNGKIYSVTASLGVVPIQTGCNDASALMALADAACSTAKRQGRNRIHVYSDLSPEMKLYQEEVAWVARIHQALEERRFELARQLIVPANGLTGQGAKYEILLRLRAEDGTLIRPAQFIGAAERFGLMPQIDLWVLDTLLKWFAANPQELAALDMVSVNLSGESIGTPKMHRKIRRLLEGAEFPWDRLCFEITESQAIANIEATRAFIDTFKGLGCAFALDDFGSGFSSYGHLKELPIDLLKIDGQFVRHLDTSETDRAIVNSMAELARAVGVKTVAEFVENEDIAAKLAAMGVDYLQGYAIHEPSLLSEPIHKQERPDNWS</sequence>
<accession>A0ABV8CQZ1</accession>
<dbReference type="Gene3D" id="3.20.20.450">
    <property type="entry name" value="EAL domain"/>
    <property type="match status" value="1"/>
</dbReference>
<feature type="transmembrane region" description="Helical" evidence="1">
    <location>
        <begin position="28"/>
        <end position="46"/>
    </location>
</feature>
<gene>
    <name evidence="6" type="ORF">ACFOSS_12030</name>
</gene>
<comment type="caution">
    <text evidence="6">The sequence shown here is derived from an EMBL/GenBank/DDBJ whole genome shotgun (WGS) entry which is preliminary data.</text>
</comment>
<dbReference type="CDD" id="cd01948">
    <property type="entry name" value="EAL"/>
    <property type="match status" value="1"/>
</dbReference>
<feature type="transmembrane region" description="Helical" evidence="1">
    <location>
        <begin position="242"/>
        <end position="259"/>
    </location>
</feature>
<reference evidence="7" key="1">
    <citation type="journal article" date="2019" name="Int. J. Syst. Evol. Microbiol.">
        <title>The Global Catalogue of Microorganisms (GCM) 10K type strain sequencing project: providing services to taxonomists for standard genome sequencing and annotation.</title>
        <authorList>
            <consortium name="The Broad Institute Genomics Platform"/>
            <consortium name="The Broad Institute Genome Sequencing Center for Infectious Disease"/>
            <person name="Wu L."/>
            <person name="Ma J."/>
        </authorList>
    </citation>
    <scope>NUCLEOTIDE SEQUENCE [LARGE SCALE GENOMIC DNA]</scope>
    <source>
        <strain evidence="7">CCUG 54939</strain>
    </source>
</reference>
<name>A0ABV8CQZ1_9GAMM</name>
<dbReference type="PANTHER" id="PTHR44757:SF2">
    <property type="entry name" value="BIOFILM ARCHITECTURE MAINTENANCE PROTEIN MBAA"/>
    <property type="match status" value="1"/>
</dbReference>
<protein>
    <submittedName>
        <fullName evidence="6">EAL domain-containing protein</fullName>
    </submittedName>
</protein>
<dbReference type="InterPro" id="IPR011622">
    <property type="entry name" value="7TMR_DISM_rcpt_extracell_dom2"/>
</dbReference>
<dbReference type="InterPro" id="IPR029787">
    <property type="entry name" value="Nucleotide_cyclase"/>
</dbReference>
<dbReference type="SUPFAM" id="SSF141868">
    <property type="entry name" value="EAL domain-like"/>
    <property type="match status" value="1"/>
</dbReference>
<feature type="transmembrane region" description="Helical" evidence="1">
    <location>
        <begin position="396"/>
        <end position="418"/>
    </location>
</feature>
<evidence type="ECO:0000313" key="6">
    <source>
        <dbReference type="EMBL" id="MFC3914196.1"/>
    </source>
</evidence>
<dbReference type="SMART" id="SM00052">
    <property type="entry name" value="EAL"/>
    <property type="match status" value="1"/>
</dbReference>
<dbReference type="Gene3D" id="2.60.40.2380">
    <property type="match status" value="1"/>
</dbReference>
<dbReference type="NCBIfam" id="TIGR00254">
    <property type="entry name" value="GGDEF"/>
    <property type="match status" value="1"/>
</dbReference>
<dbReference type="InterPro" id="IPR001633">
    <property type="entry name" value="EAL_dom"/>
</dbReference>
<dbReference type="Gene3D" id="3.30.70.270">
    <property type="match status" value="1"/>
</dbReference>
<dbReference type="Pfam" id="PF13426">
    <property type="entry name" value="PAS_9"/>
    <property type="match status" value="1"/>
</dbReference>
<dbReference type="PROSITE" id="PS50112">
    <property type="entry name" value="PAS"/>
    <property type="match status" value="1"/>
</dbReference>
<dbReference type="RefSeq" id="WP_377152811.1">
    <property type="nucleotide sequence ID" value="NZ_JBHSAF010000014.1"/>
</dbReference>
<dbReference type="NCBIfam" id="TIGR00229">
    <property type="entry name" value="sensory_box"/>
    <property type="match status" value="1"/>
</dbReference>
<dbReference type="InterPro" id="IPR043128">
    <property type="entry name" value="Rev_trsase/Diguanyl_cyclase"/>
</dbReference>
<dbReference type="Proteomes" id="UP001595692">
    <property type="component" value="Unassembled WGS sequence"/>
</dbReference>
<dbReference type="PROSITE" id="PS50113">
    <property type="entry name" value="PAC"/>
    <property type="match status" value="1"/>
</dbReference>
<feature type="domain" description="PAS" evidence="2">
    <location>
        <begin position="430"/>
        <end position="508"/>
    </location>
</feature>
<feature type="domain" description="EAL" evidence="4">
    <location>
        <begin position="738"/>
        <end position="994"/>
    </location>
</feature>
<dbReference type="CDD" id="cd01949">
    <property type="entry name" value="GGDEF"/>
    <property type="match status" value="1"/>
</dbReference>